<proteinExistence type="predicted"/>
<feature type="compositionally biased region" description="Pro residues" evidence="1">
    <location>
        <begin position="144"/>
        <end position="153"/>
    </location>
</feature>
<dbReference type="AlphaFoldDB" id="A0AAV9RTV5"/>
<evidence type="ECO:0000256" key="1">
    <source>
        <dbReference type="SAM" id="MobiDB-lite"/>
    </source>
</evidence>
<feature type="compositionally biased region" description="Basic and acidic residues" evidence="1">
    <location>
        <begin position="19"/>
        <end position="31"/>
    </location>
</feature>
<dbReference type="Proteomes" id="UP001311232">
    <property type="component" value="Unassembled WGS sequence"/>
</dbReference>
<feature type="compositionally biased region" description="Polar residues" evidence="1">
    <location>
        <begin position="7"/>
        <end position="16"/>
    </location>
</feature>
<accession>A0AAV9RTV5</accession>
<evidence type="ECO:0000313" key="3">
    <source>
        <dbReference type="Proteomes" id="UP001311232"/>
    </source>
</evidence>
<feature type="compositionally biased region" description="Low complexity" evidence="1">
    <location>
        <begin position="157"/>
        <end position="178"/>
    </location>
</feature>
<gene>
    <name evidence="2" type="ORF">CRENBAI_006993</name>
</gene>
<evidence type="ECO:0000313" key="2">
    <source>
        <dbReference type="EMBL" id="KAK5612376.1"/>
    </source>
</evidence>
<organism evidence="2 3">
    <name type="scientific">Crenichthys baileyi</name>
    <name type="common">White River springfish</name>
    <dbReference type="NCBI Taxonomy" id="28760"/>
    <lineage>
        <taxon>Eukaryota</taxon>
        <taxon>Metazoa</taxon>
        <taxon>Chordata</taxon>
        <taxon>Craniata</taxon>
        <taxon>Vertebrata</taxon>
        <taxon>Euteleostomi</taxon>
        <taxon>Actinopterygii</taxon>
        <taxon>Neopterygii</taxon>
        <taxon>Teleostei</taxon>
        <taxon>Neoteleostei</taxon>
        <taxon>Acanthomorphata</taxon>
        <taxon>Ovalentaria</taxon>
        <taxon>Atherinomorphae</taxon>
        <taxon>Cyprinodontiformes</taxon>
        <taxon>Goodeidae</taxon>
        <taxon>Crenichthys</taxon>
    </lineage>
</organism>
<feature type="region of interest" description="Disordered" evidence="1">
    <location>
        <begin position="1"/>
        <end position="119"/>
    </location>
</feature>
<name>A0AAV9RTV5_9TELE</name>
<comment type="caution">
    <text evidence="2">The sequence shown here is derived from an EMBL/GenBank/DDBJ whole genome shotgun (WGS) entry which is preliminary data.</text>
</comment>
<feature type="region of interest" description="Disordered" evidence="1">
    <location>
        <begin position="132"/>
        <end position="184"/>
    </location>
</feature>
<protein>
    <submittedName>
        <fullName evidence="2">Uncharacterized protein</fullName>
    </submittedName>
</protein>
<keyword evidence="3" id="KW-1185">Reference proteome</keyword>
<dbReference type="EMBL" id="JAHHUM010001443">
    <property type="protein sequence ID" value="KAK5612376.1"/>
    <property type="molecule type" value="Genomic_DNA"/>
</dbReference>
<reference evidence="2 3" key="1">
    <citation type="submission" date="2021-06" db="EMBL/GenBank/DDBJ databases">
        <authorList>
            <person name="Palmer J.M."/>
        </authorList>
    </citation>
    <scope>NUCLEOTIDE SEQUENCE [LARGE SCALE GENOMIC DNA]</scope>
    <source>
        <strain evidence="2 3">MEX-2019</strain>
        <tissue evidence="2">Muscle</tissue>
    </source>
</reference>
<sequence length="353" mass="38714">MADSEEQQQVSSSTPLFSEGHHYQAEPEPKPQLEPGPKQDLFTPDDIVDLVGGAQDALERHRAEEESGLQESSVTSTEPEPVQEPEPEHVQVKEPEPEPEEKNVLEPEPQFEKAVPDSTSFSFVPVEAEVVAPRAEPESSELGPAPPVEPPAPQSDALHAAAAREAAPSPAEAAEQPAVTQEPVAPASCEYLRDKSVNSRAVMLLRPERILGGWCGDAAHLFCLDRMMCRSRPVKLTVKKLLRHILLLRQRGGGHLMFWLQSFPSISSSSRPTPVTPQNSSRGLVPLQGPGWSQICSCSSFLSSVLVLFEERMRCLFLRLMMVQRGGEQAPDPPGDGGRAWLEDPVFRTKGKY</sequence>
<feature type="compositionally biased region" description="Basic and acidic residues" evidence="1">
    <location>
        <begin position="86"/>
        <end position="115"/>
    </location>
</feature>